<accession>A0A9P5K6Y8</accession>
<feature type="compositionally biased region" description="Basic and acidic residues" evidence="1">
    <location>
        <begin position="238"/>
        <end position="257"/>
    </location>
</feature>
<evidence type="ECO:0000313" key="3">
    <source>
        <dbReference type="Proteomes" id="UP000711996"/>
    </source>
</evidence>
<evidence type="ECO:0000256" key="1">
    <source>
        <dbReference type="SAM" id="MobiDB-lite"/>
    </source>
</evidence>
<protein>
    <submittedName>
        <fullName evidence="2">Uncharacterized protein</fullName>
    </submittedName>
</protein>
<comment type="caution">
    <text evidence="2">The sequence shown here is derived from an EMBL/GenBank/DDBJ whole genome shotgun (WGS) entry which is preliminary data.</text>
</comment>
<organism evidence="2 3">
    <name type="scientific">Colletotrichum siamense</name>
    <name type="common">Anthracnose fungus</name>
    <dbReference type="NCBI Taxonomy" id="690259"/>
    <lineage>
        <taxon>Eukaryota</taxon>
        <taxon>Fungi</taxon>
        <taxon>Dikarya</taxon>
        <taxon>Ascomycota</taxon>
        <taxon>Pezizomycotina</taxon>
        <taxon>Sordariomycetes</taxon>
        <taxon>Hypocreomycetidae</taxon>
        <taxon>Glomerellales</taxon>
        <taxon>Glomerellaceae</taxon>
        <taxon>Colletotrichum</taxon>
        <taxon>Colletotrichum gloeosporioides species complex</taxon>
    </lineage>
</organism>
<gene>
    <name evidence="2" type="ORF">CGCSCA2_v004758</name>
</gene>
<sequence>MQYAPSIADSQYTDVSLPPSPPLRMSKSTLFEVLHRIGHAFSHVQYAVCGTAAMVAFGFDRRKPTHVSIVCPSHTRDVLASWAVAGGMMLYPSKPNEIGVPVDEDIWTIRVKYLETDDNHRFERLDACHFNFGCDDVTTAVLTPAAQLEQIAQVYINPRYNQSWRYKERLGGDAIWLLEQMCKEDVDKFGMNLRNANIPTIRDQRFWLVFTTAHPEAVGLFYDAGLRDEEEEVSISERGNRPECEYQHEQDHAHTQEYEQDHAHTQEYEQYEQEYERVIEQEYDQGQGPEQEQIRVESPVSPHDPPPEQPRRREVSGRSRRRSSRVRSRSRTRTDQGPRRRRRPSEHGPILTRAEERRVAMDRARARGHVRRRSSQETTKFSFSGALDSLLGGGHRDGYRR</sequence>
<feature type="compositionally biased region" description="Basic and acidic residues" evidence="1">
    <location>
        <begin position="305"/>
        <end position="317"/>
    </location>
</feature>
<feature type="region of interest" description="Disordered" evidence="1">
    <location>
        <begin position="232"/>
        <end position="257"/>
    </location>
</feature>
<proteinExistence type="predicted"/>
<dbReference type="EMBL" id="QPMT01000011">
    <property type="protein sequence ID" value="KAF4861255.1"/>
    <property type="molecule type" value="Genomic_DNA"/>
</dbReference>
<feature type="compositionally biased region" description="Basic residues" evidence="1">
    <location>
        <begin position="318"/>
        <end position="331"/>
    </location>
</feature>
<evidence type="ECO:0000313" key="2">
    <source>
        <dbReference type="EMBL" id="KAF4861255.1"/>
    </source>
</evidence>
<reference evidence="2" key="1">
    <citation type="submission" date="2019-06" db="EMBL/GenBank/DDBJ databases">
        <authorList>
            <person name="Gan P."/>
            <person name="Shirasu K."/>
        </authorList>
    </citation>
    <scope>NUCLEOTIDE SEQUENCE [LARGE SCALE GENOMIC DNA]</scope>
    <source>
        <strain evidence="2">CAD2</strain>
    </source>
</reference>
<feature type="region of interest" description="Disordered" evidence="1">
    <location>
        <begin position="284"/>
        <end position="379"/>
    </location>
</feature>
<dbReference type="Proteomes" id="UP000711996">
    <property type="component" value="Unassembled WGS sequence"/>
</dbReference>
<dbReference type="AlphaFoldDB" id="A0A9P5K6Y8"/>
<feature type="compositionally biased region" description="Basic and acidic residues" evidence="1">
    <location>
        <begin position="353"/>
        <end position="365"/>
    </location>
</feature>
<dbReference type="OrthoDB" id="5236058at2759"/>
<keyword evidence="3" id="KW-1185">Reference proteome</keyword>
<name>A0A9P5K6Y8_COLSI</name>